<accession>A0A178ZVR2</accession>
<evidence type="ECO:0000313" key="2">
    <source>
        <dbReference type="EMBL" id="OAP63859.1"/>
    </source>
</evidence>
<dbReference type="EMBL" id="LVYI01000002">
    <property type="protein sequence ID" value="OAP63859.1"/>
    <property type="molecule type" value="Genomic_DNA"/>
</dbReference>
<sequence length="318" mass="34311">MPRVSYIPVIRHESAITQLPKVSTKNTTNFGQKEKYDSKDFKIMPTWFLPPDFTFAADGPLQLGTVIAHPKKPTLVLTDLSSPDSGITLPKTSILTETNHVHDKSHAQSNGFSSWMQFFAVASASVKTDVGSSASLSYGAVNHEIRSFAEPLTAETALKIAALPVVQQQMASGVFGKRAVYVVSGVRIAKTSFTVKKGTGANYTVELSGSGPPIPGPVPLELGASVAHHQEKTVTDSYETAPGIVFAYRVHVIRCKRAGVETELFQSKGAFMTGSGRADDEEPPVVVEGTKEELDEDLEEENDYTETSIGDDDVCISF</sequence>
<protein>
    <submittedName>
        <fullName evidence="2">Uncharacterized protein</fullName>
    </submittedName>
</protein>
<dbReference type="Proteomes" id="UP000078343">
    <property type="component" value="Unassembled WGS sequence"/>
</dbReference>
<feature type="compositionally biased region" description="Acidic residues" evidence="1">
    <location>
        <begin position="293"/>
        <end position="312"/>
    </location>
</feature>
<name>A0A178ZVR2_9EURO</name>
<dbReference type="GeneID" id="30007256"/>
<evidence type="ECO:0000313" key="3">
    <source>
        <dbReference type="Proteomes" id="UP000078343"/>
    </source>
</evidence>
<comment type="caution">
    <text evidence="2">The sequence shown here is derived from an EMBL/GenBank/DDBJ whole genome shotgun (WGS) entry which is preliminary data.</text>
</comment>
<dbReference type="AlphaFoldDB" id="A0A178ZVR2"/>
<gene>
    <name evidence="2" type="ORF">AYL99_03086</name>
</gene>
<feature type="region of interest" description="Disordered" evidence="1">
    <location>
        <begin position="291"/>
        <end position="312"/>
    </location>
</feature>
<keyword evidence="3" id="KW-1185">Reference proteome</keyword>
<organism evidence="2 3">
    <name type="scientific">Fonsecaea erecta</name>
    <dbReference type="NCBI Taxonomy" id="1367422"/>
    <lineage>
        <taxon>Eukaryota</taxon>
        <taxon>Fungi</taxon>
        <taxon>Dikarya</taxon>
        <taxon>Ascomycota</taxon>
        <taxon>Pezizomycotina</taxon>
        <taxon>Eurotiomycetes</taxon>
        <taxon>Chaetothyriomycetidae</taxon>
        <taxon>Chaetothyriales</taxon>
        <taxon>Herpotrichiellaceae</taxon>
        <taxon>Fonsecaea</taxon>
    </lineage>
</organism>
<proteinExistence type="predicted"/>
<dbReference type="OrthoDB" id="4500473at2759"/>
<reference evidence="2 3" key="1">
    <citation type="submission" date="2016-04" db="EMBL/GenBank/DDBJ databases">
        <title>Draft genome of Fonsecaea erecta CBS 125763.</title>
        <authorList>
            <person name="Weiss V.A."/>
            <person name="Vicente V.A."/>
            <person name="Raittz R.T."/>
            <person name="Moreno L.F."/>
            <person name="De Souza E.M."/>
            <person name="Pedrosa F.O."/>
            <person name="Steffens M.B."/>
            <person name="Faoro H."/>
            <person name="Tadra-Sfeir M.Z."/>
            <person name="Najafzadeh M.J."/>
            <person name="Felipe M.S."/>
            <person name="Teixeira M."/>
            <person name="Sun J."/>
            <person name="Xi L."/>
            <person name="Gomes R."/>
            <person name="De Azevedo C.M."/>
            <person name="Salgado C.G."/>
            <person name="Da Silva M.B."/>
            <person name="Nascimento M.F."/>
            <person name="Queiroz-Telles F."/>
            <person name="Attili D.S."/>
            <person name="Gorbushina A."/>
        </authorList>
    </citation>
    <scope>NUCLEOTIDE SEQUENCE [LARGE SCALE GENOMIC DNA]</scope>
    <source>
        <strain evidence="2 3">CBS 125763</strain>
    </source>
</reference>
<dbReference type="RefSeq" id="XP_018697226.1">
    <property type="nucleotide sequence ID" value="XM_018834602.1"/>
</dbReference>
<evidence type="ECO:0000256" key="1">
    <source>
        <dbReference type="SAM" id="MobiDB-lite"/>
    </source>
</evidence>